<dbReference type="InterPro" id="IPR036412">
    <property type="entry name" value="HAD-like_sf"/>
</dbReference>
<dbReference type="EMBL" id="AP007255">
    <property type="protein sequence ID" value="BAE48868.1"/>
    <property type="molecule type" value="Genomic_DNA"/>
</dbReference>
<name>Q2WBA7_PARM1</name>
<gene>
    <name evidence="1" type="ordered locus">amb0064</name>
</gene>
<reference evidence="1 2" key="1">
    <citation type="journal article" date="2005" name="DNA Res.">
        <title>Complete genome sequence of the facultative anaerobic magnetotactic bacterium Magnetospirillum sp. strain AMB-1.</title>
        <authorList>
            <person name="Matsunaga T."/>
            <person name="Okamura Y."/>
            <person name="Fukuda Y."/>
            <person name="Wahyudi A.T."/>
            <person name="Murase Y."/>
            <person name="Takeyama H."/>
        </authorList>
    </citation>
    <scope>NUCLEOTIDE SEQUENCE [LARGE SCALE GENOMIC DNA]</scope>
    <source>
        <strain evidence="2">ATCC 700264 / AMB-1</strain>
    </source>
</reference>
<dbReference type="HOGENOM" id="CLU_1335399_0_0_5"/>
<dbReference type="OrthoDB" id="573782at2"/>
<dbReference type="AlphaFoldDB" id="Q2WBA7"/>
<keyword evidence="2" id="KW-1185">Reference proteome</keyword>
<dbReference type="RefSeq" id="WP_011382511.1">
    <property type="nucleotide sequence ID" value="NC_007626.1"/>
</dbReference>
<protein>
    <recommendedName>
        <fullName evidence="3">Haloacid dehalogenase-like hydrolase</fullName>
    </recommendedName>
</protein>
<sequence length="203" mass="22256">MLIGVDFDNTLAGYDHVFVAAAGERGWLPPGFAGGKREVRDAVRGLVDGERRWMELQGEVYGPRMPEAELIDGADRFLTRCRSEGMTVVVVSHKTEFGHFDPTRTRLHDAARAWMTAKGFFDQAAFAVSEAFFEPTREGKIARIKALGCDVFIDDLEEVFLAPGFPAACRRLHLAGAAAGRCHGPFASYPGWAEIHDAVFPAA</sequence>
<organism evidence="1 2">
    <name type="scientific">Paramagnetospirillum magneticum (strain ATCC 700264 / AMB-1)</name>
    <name type="common">Magnetospirillum magneticum</name>
    <dbReference type="NCBI Taxonomy" id="342108"/>
    <lineage>
        <taxon>Bacteria</taxon>
        <taxon>Pseudomonadati</taxon>
        <taxon>Pseudomonadota</taxon>
        <taxon>Alphaproteobacteria</taxon>
        <taxon>Rhodospirillales</taxon>
        <taxon>Magnetospirillaceae</taxon>
        <taxon>Paramagnetospirillum</taxon>
    </lineage>
</organism>
<dbReference type="SUPFAM" id="SSF56784">
    <property type="entry name" value="HAD-like"/>
    <property type="match status" value="1"/>
</dbReference>
<dbReference type="STRING" id="342108.amb0064"/>
<dbReference type="KEGG" id="mag:amb0064"/>
<evidence type="ECO:0000313" key="2">
    <source>
        <dbReference type="Proteomes" id="UP000007058"/>
    </source>
</evidence>
<dbReference type="Proteomes" id="UP000007058">
    <property type="component" value="Chromosome"/>
</dbReference>
<accession>Q2WBA7</accession>
<evidence type="ECO:0008006" key="3">
    <source>
        <dbReference type="Google" id="ProtNLM"/>
    </source>
</evidence>
<evidence type="ECO:0000313" key="1">
    <source>
        <dbReference type="EMBL" id="BAE48868.1"/>
    </source>
</evidence>
<proteinExistence type="predicted"/>